<dbReference type="InterPro" id="IPR018980">
    <property type="entry name" value="FERM_PH-like_C"/>
</dbReference>
<dbReference type="InterPro" id="IPR035963">
    <property type="entry name" value="FERM_2"/>
</dbReference>
<dbReference type="Gene3D" id="1.20.80.10">
    <property type="match status" value="1"/>
</dbReference>
<evidence type="ECO:0000313" key="2">
    <source>
        <dbReference type="EMBL" id="KAL3063735.1"/>
    </source>
</evidence>
<dbReference type="PRINTS" id="PR00935">
    <property type="entry name" value="BAND41"/>
</dbReference>
<proteinExistence type="predicted"/>
<accession>A0ABD2HC88</accession>
<dbReference type="EMBL" id="JBIYXZ010002070">
    <property type="protein sequence ID" value="KAL3063735.1"/>
    <property type="molecule type" value="Genomic_DNA"/>
</dbReference>
<dbReference type="InterPro" id="IPR029071">
    <property type="entry name" value="Ubiquitin-like_domsf"/>
</dbReference>
<dbReference type="SUPFAM" id="SSF50729">
    <property type="entry name" value="PH domain-like"/>
    <property type="match status" value="1"/>
</dbReference>
<dbReference type="PANTHER" id="PTHR46900">
    <property type="entry name" value="TYROSINE-PROTEIN PHOSPHATASE NON-RECEPTOR TYPE 13"/>
    <property type="match status" value="1"/>
</dbReference>
<dbReference type="Pfam" id="PF09379">
    <property type="entry name" value="FERM_N"/>
    <property type="match status" value="1"/>
</dbReference>
<dbReference type="AlphaFoldDB" id="A0ABD2HC88"/>
<dbReference type="SMART" id="SM01196">
    <property type="entry name" value="FERM_C"/>
    <property type="match status" value="1"/>
</dbReference>
<dbReference type="PROSITE" id="PS50057">
    <property type="entry name" value="FERM_3"/>
    <property type="match status" value="1"/>
</dbReference>
<dbReference type="InterPro" id="IPR000299">
    <property type="entry name" value="FERM_domain"/>
</dbReference>
<dbReference type="InterPro" id="IPR011993">
    <property type="entry name" value="PH-like_dom_sf"/>
</dbReference>
<dbReference type="FunFam" id="2.30.29.30:FF:000107">
    <property type="entry name" value="Tyrosine-protein phosphatase non-receptor type 13"/>
    <property type="match status" value="1"/>
</dbReference>
<dbReference type="PANTHER" id="PTHR46900:SF1">
    <property type="entry name" value="TYROSINE-PROTEIN PHOSPHATASE NON-RECEPTOR TYPE 13"/>
    <property type="match status" value="1"/>
</dbReference>
<name>A0ABD2HC88_PAGBO</name>
<evidence type="ECO:0000259" key="1">
    <source>
        <dbReference type="PROSITE" id="PS50057"/>
    </source>
</evidence>
<dbReference type="SUPFAM" id="SSF47031">
    <property type="entry name" value="Second domain of FERM"/>
    <property type="match status" value="1"/>
</dbReference>
<evidence type="ECO:0000313" key="3">
    <source>
        <dbReference type="Proteomes" id="UP001619887"/>
    </source>
</evidence>
<comment type="caution">
    <text evidence="2">The sequence shown here is derived from an EMBL/GenBank/DDBJ whole genome shotgun (WGS) entry which is preliminary data.</text>
</comment>
<sequence>MKRGKVEEVQRKVGVVLLNGQKLELSCDIKAVCKDVLDMVVAHIGLVEHNLFGLAYLRDDEFFFVEPDAKLTKVAPEGWKEDPKKKKSDVPFNLFLRIKFFIDDVNLIQHAMTKHQYYLQLRKDILEERMRCDTESVMLLASLALQAEFIDYQPELHGKTYFRLEDYLPVSVLDRVDQTTIKEELPKLHSNYYGASESEAEFEFLKVSQRLTEYGVHFHRVLPEKRSQTGIMLGVYSKGVLIFEVLNGNRTPVLRFPWRETKKISFIKKKICLQNTSDEIKHLFQTDSNKTCQYLLQLCSYQHKFHLQMKARQNNQELQDLGMREANSHT</sequence>
<dbReference type="Gene3D" id="2.30.29.30">
    <property type="entry name" value="Pleckstrin-homology domain (PH domain)/Phosphotyrosine-binding domain (PTB)"/>
    <property type="match status" value="1"/>
</dbReference>
<reference evidence="2 3" key="1">
    <citation type="journal article" date="2022" name="G3 (Bethesda)">
        <title>Evaluating Illumina-, Nanopore-, and PacBio-based genome assembly strategies with the bald notothen, Trematomus borchgrevinki.</title>
        <authorList>
            <person name="Rayamajhi N."/>
            <person name="Cheng C.C."/>
            <person name="Catchen J.M."/>
        </authorList>
    </citation>
    <scope>NUCLEOTIDE SEQUENCE [LARGE SCALE GENOMIC DNA]</scope>
    <source>
        <strain evidence="2">AGRC-2024</strain>
    </source>
</reference>
<feature type="domain" description="FERM" evidence="1">
    <location>
        <begin position="11"/>
        <end position="310"/>
    </location>
</feature>
<dbReference type="InterPro" id="IPR014352">
    <property type="entry name" value="FERM/acyl-CoA-bd_prot_sf"/>
</dbReference>
<dbReference type="Pfam" id="PF00373">
    <property type="entry name" value="FERM_M"/>
    <property type="match status" value="1"/>
</dbReference>
<dbReference type="InterPro" id="IPR019748">
    <property type="entry name" value="FERM_central"/>
</dbReference>
<dbReference type="Proteomes" id="UP001619887">
    <property type="component" value="Unassembled WGS sequence"/>
</dbReference>
<dbReference type="FunFam" id="3.10.20.90:FF:000082">
    <property type="entry name" value="Tyrosine-protein phosphatase non-receptor type 13"/>
    <property type="match status" value="1"/>
</dbReference>
<dbReference type="Pfam" id="PF09380">
    <property type="entry name" value="FERM_C"/>
    <property type="match status" value="1"/>
</dbReference>
<dbReference type="SMART" id="SM00295">
    <property type="entry name" value="B41"/>
    <property type="match status" value="1"/>
</dbReference>
<reference evidence="2 3" key="2">
    <citation type="journal article" date="2024" name="G3 (Bethesda)">
        <title>The genome of the cryopelagic Antarctic bald notothen, Trematomus borchgrevinki.</title>
        <authorList>
            <person name="Rayamajhi N."/>
            <person name="Rivera-Colon A.G."/>
            <person name="Minhas B.F."/>
            <person name="Cheng C.C."/>
            <person name="Catchen J.M."/>
        </authorList>
    </citation>
    <scope>NUCLEOTIDE SEQUENCE [LARGE SCALE GENOMIC DNA]</scope>
    <source>
        <strain evidence="2">AGRC-2024</strain>
    </source>
</reference>
<dbReference type="InterPro" id="IPR052074">
    <property type="entry name" value="NonRcpt_TyrProt_Phosphatase"/>
</dbReference>
<dbReference type="InterPro" id="IPR018979">
    <property type="entry name" value="FERM_N"/>
</dbReference>
<dbReference type="InterPro" id="IPR019749">
    <property type="entry name" value="Band_41_domain"/>
</dbReference>
<dbReference type="SUPFAM" id="SSF54236">
    <property type="entry name" value="Ubiquitin-like"/>
    <property type="match status" value="1"/>
</dbReference>
<gene>
    <name evidence="2" type="ORF">OYC64_000133</name>
</gene>
<protein>
    <recommendedName>
        <fullName evidence="1">FERM domain-containing protein</fullName>
    </recommendedName>
</protein>
<organism evidence="2 3">
    <name type="scientific">Pagothenia borchgrevinki</name>
    <name type="common">Bald rockcod</name>
    <name type="synonym">Trematomus borchgrevinki</name>
    <dbReference type="NCBI Taxonomy" id="8213"/>
    <lineage>
        <taxon>Eukaryota</taxon>
        <taxon>Metazoa</taxon>
        <taxon>Chordata</taxon>
        <taxon>Craniata</taxon>
        <taxon>Vertebrata</taxon>
        <taxon>Euteleostomi</taxon>
        <taxon>Actinopterygii</taxon>
        <taxon>Neopterygii</taxon>
        <taxon>Teleostei</taxon>
        <taxon>Neoteleostei</taxon>
        <taxon>Acanthomorphata</taxon>
        <taxon>Eupercaria</taxon>
        <taxon>Perciformes</taxon>
        <taxon>Notothenioidei</taxon>
        <taxon>Nototheniidae</taxon>
        <taxon>Pagothenia</taxon>
    </lineage>
</organism>
<dbReference type="CDD" id="cd14473">
    <property type="entry name" value="FERM_B-lobe"/>
    <property type="match status" value="1"/>
</dbReference>
<keyword evidence="3" id="KW-1185">Reference proteome</keyword>
<dbReference type="Gene3D" id="3.10.20.90">
    <property type="entry name" value="Phosphatidylinositol 3-kinase Catalytic Subunit, Chain A, domain 1"/>
    <property type="match status" value="1"/>
</dbReference>